<reference evidence="1 2" key="1">
    <citation type="submission" date="2017-08" db="EMBL/GenBank/DDBJ databases">
        <title>Draft Genome Sequence of Loktanella cinnabarina Strain XM1, Isolated from Coastal Surface Water.</title>
        <authorList>
            <person name="Ma R."/>
            <person name="Wang J."/>
            <person name="Wang Q."/>
            <person name="Ma Z."/>
            <person name="Li J."/>
            <person name="Chen L."/>
        </authorList>
    </citation>
    <scope>NUCLEOTIDE SEQUENCE [LARGE SCALE GENOMIC DNA]</scope>
    <source>
        <strain evidence="1 2">XM1</strain>
    </source>
</reference>
<evidence type="ECO:0000313" key="1">
    <source>
        <dbReference type="EMBL" id="PHP28108.1"/>
    </source>
</evidence>
<gene>
    <name evidence="1" type="ORF">CJ301_07845</name>
</gene>
<dbReference type="RefSeq" id="WP_099276032.1">
    <property type="nucleotide sequence ID" value="NZ_CANMUC010000007.1"/>
</dbReference>
<organism evidence="1 2">
    <name type="scientific">Limimaricola cinnabarinus</name>
    <dbReference type="NCBI Taxonomy" id="1125964"/>
    <lineage>
        <taxon>Bacteria</taxon>
        <taxon>Pseudomonadati</taxon>
        <taxon>Pseudomonadota</taxon>
        <taxon>Alphaproteobacteria</taxon>
        <taxon>Rhodobacterales</taxon>
        <taxon>Paracoccaceae</taxon>
        <taxon>Limimaricola</taxon>
    </lineage>
</organism>
<dbReference type="OrthoDB" id="7597200at2"/>
<dbReference type="EMBL" id="NQWH01000009">
    <property type="protein sequence ID" value="PHP28108.1"/>
    <property type="molecule type" value="Genomic_DNA"/>
</dbReference>
<sequence>MTARFDTPMRARLAGLAICLAVIAVFAGANAHLVAVSFASQPDCVLSPTMEGAAFRAAKPAC</sequence>
<protein>
    <submittedName>
        <fullName evidence="1">Uncharacterized protein</fullName>
    </submittedName>
</protein>
<comment type="caution">
    <text evidence="1">The sequence shown here is derived from an EMBL/GenBank/DDBJ whole genome shotgun (WGS) entry which is preliminary data.</text>
</comment>
<evidence type="ECO:0000313" key="2">
    <source>
        <dbReference type="Proteomes" id="UP000221860"/>
    </source>
</evidence>
<dbReference type="AlphaFoldDB" id="A0A2G1MHA5"/>
<dbReference type="Proteomes" id="UP000221860">
    <property type="component" value="Unassembled WGS sequence"/>
</dbReference>
<keyword evidence="2" id="KW-1185">Reference proteome</keyword>
<name>A0A2G1MHA5_9RHOB</name>
<proteinExistence type="predicted"/>
<accession>A0A2G1MHA5</accession>